<evidence type="ECO:0000313" key="2">
    <source>
        <dbReference type="Proteomes" id="UP001157006"/>
    </source>
</evidence>
<accession>A0AAV0Z638</accession>
<name>A0AAV0Z638_VICFA</name>
<gene>
    <name evidence="1" type="ORF">VFH_I008560</name>
</gene>
<sequence>MRTTLDKLYVEALNYNEIVELSNDVKLLKTMLNVGACYPMLVKELVVKNDGIVLGLLDFSSKLFARKDVLDISLHNVSVIDESGLQSEVTCCYITGFLYHVGTHAV</sequence>
<dbReference type="AlphaFoldDB" id="A0AAV0Z638"/>
<dbReference type="Proteomes" id="UP001157006">
    <property type="component" value="Chromosome 1S"/>
</dbReference>
<evidence type="ECO:0000313" key="1">
    <source>
        <dbReference type="EMBL" id="CAI8591810.1"/>
    </source>
</evidence>
<reference evidence="1 2" key="1">
    <citation type="submission" date="2023-01" db="EMBL/GenBank/DDBJ databases">
        <authorList>
            <person name="Kreplak J."/>
        </authorList>
    </citation>
    <scope>NUCLEOTIDE SEQUENCE [LARGE SCALE GENOMIC DNA]</scope>
</reference>
<dbReference type="EMBL" id="OX451735">
    <property type="protein sequence ID" value="CAI8591810.1"/>
    <property type="molecule type" value="Genomic_DNA"/>
</dbReference>
<keyword evidence="2" id="KW-1185">Reference proteome</keyword>
<organism evidence="1 2">
    <name type="scientific">Vicia faba</name>
    <name type="common">Broad bean</name>
    <name type="synonym">Faba vulgaris</name>
    <dbReference type="NCBI Taxonomy" id="3906"/>
    <lineage>
        <taxon>Eukaryota</taxon>
        <taxon>Viridiplantae</taxon>
        <taxon>Streptophyta</taxon>
        <taxon>Embryophyta</taxon>
        <taxon>Tracheophyta</taxon>
        <taxon>Spermatophyta</taxon>
        <taxon>Magnoliopsida</taxon>
        <taxon>eudicotyledons</taxon>
        <taxon>Gunneridae</taxon>
        <taxon>Pentapetalae</taxon>
        <taxon>rosids</taxon>
        <taxon>fabids</taxon>
        <taxon>Fabales</taxon>
        <taxon>Fabaceae</taxon>
        <taxon>Papilionoideae</taxon>
        <taxon>50 kb inversion clade</taxon>
        <taxon>NPAAA clade</taxon>
        <taxon>Hologalegina</taxon>
        <taxon>IRL clade</taxon>
        <taxon>Fabeae</taxon>
        <taxon>Vicia</taxon>
    </lineage>
</organism>
<proteinExistence type="predicted"/>
<protein>
    <submittedName>
        <fullName evidence="1">Uncharacterized protein</fullName>
    </submittedName>
</protein>